<dbReference type="CDD" id="cd21650">
    <property type="entry name" value="CrtA-like"/>
    <property type="match status" value="1"/>
</dbReference>
<gene>
    <name evidence="1" type="ORF">DFQ03_1555</name>
</gene>
<proteinExistence type="predicted"/>
<sequence>MSQITTITFFRYTTFFNKLWAFVMMQFAHSPLKKVNGLQEYKLMGSGKDGFDPFADWSVYALLQIWENEDAANNFFSTSILIERIIKRTKERYTLFLKNTKSRGFWSGENPFIESDTISQNNPFIAVITRATIKTWSLYKFWKYVPTSQSPLAGNSGLIYTKGIGEVPFLQMATFSIWKDEESLKQFVYRSKEHARAIVKTKELDWYSEELFSRFQPYKSIGNWKGIDELPF</sequence>
<reference evidence="1 2" key="1">
    <citation type="submission" date="2019-03" db="EMBL/GenBank/DDBJ databases">
        <title>Genomic Encyclopedia of Type Strains, Phase III (KMG-III): the genomes of soil and plant-associated and newly described type strains.</title>
        <authorList>
            <person name="Whitman W."/>
        </authorList>
    </citation>
    <scope>NUCLEOTIDE SEQUENCE [LARGE SCALE GENOMIC DNA]</scope>
    <source>
        <strain evidence="1 2">CECT 8455</strain>
    </source>
</reference>
<organism evidence="1 2">
    <name type="scientific">Maribacter caenipelagi</name>
    <dbReference type="NCBI Taxonomy" id="1447781"/>
    <lineage>
        <taxon>Bacteria</taxon>
        <taxon>Pseudomonadati</taxon>
        <taxon>Bacteroidota</taxon>
        <taxon>Flavobacteriia</taxon>
        <taxon>Flavobacteriales</taxon>
        <taxon>Flavobacteriaceae</taxon>
        <taxon>Maribacter</taxon>
    </lineage>
</organism>
<comment type="caution">
    <text evidence="1">The sequence shown here is derived from an EMBL/GenBank/DDBJ whole genome shotgun (WGS) entry which is preliminary data.</text>
</comment>
<evidence type="ECO:0000313" key="2">
    <source>
        <dbReference type="Proteomes" id="UP000295274"/>
    </source>
</evidence>
<dbReference type="Proteomes" id="UP000295274">
    <property type="component" value="Unassembled WGS sequence"/>
</dbReference>
<name>A0A4R7DAF4_9FLAO</name>
<dbReference type="RefSeq" id="WP_133672548.1">
    <property type="nucleotide sequence ID" value="NZ_SNZW01000013.1"/>
</dbReference>
<dbReference type="EMBL" id="SNZW01000013">
    <property type="protein sequence ID" value="TDS17065.1"/>
    <property type="molecule type" value="Genomic_DNA"/>
</dbReference>
<dbReference type="GO" id="GO:0004497">
    <property type="term" value="F:monooxygenase activity"/>
    <property type="evidence" value="ECO:0007669"/>
    <property type="project" value="UniProtKB-KW"/>
</dbReference>
<keyword evidence="2" id="KW-1185">Reference proteome</keyword>
<dbReference type="AlphaFoldDB" id="A0A4R7DAF4"/>
<protein>
    <submittedName>
        <fullName evidence="1">Spheroidene monooxygenase</fullName>
    </submittedName>
</protein>
<dbReference type="OrthoDB" id="1122317at2"/>
<dbReference type="InterPro" id="IPR049574">
    <property type="entry name" value="CrtA-like"/>
</dbReference>
<evidence type="ECO:0000313" key="1">
    <source>
        <dbReference type="EMBL" id="TDS17065.1"/>
    </source>
</evidence>
<keyword evidence="1" id="KW-0503">Monooxygenase</keyword>
<keyword evidence="1" id="KW-0560">Oxidoreductase</keyword>
<accession>A0A4R7DAF4</accession>